<dbReference type="InterPro" id="IPR027939">
    <property type="entry name" value="NMT1/THI5"/>
</dbReference>
<dbReference type="PANTHER" id="PTHR31528">
    <property type="entry name" value="4-AMINO-5-HYDROXYMETHYL-2-METHYLPYRIMIDINE PHOSPHATE SYNTHASE THI11-RELATED"/>
    <property type="match status" value="1"/>
</dbReference>
<dbReference type="eggNOG" id="COG0715">
    <property type="taxonomic scope" value="Bacteria"/>
</dbReference>
<protein>
    <recommendedName>
        <fullName evidence="2">SsuA/THI5-like domain-containing protein</fullName>
    </recommendedName>
</protein>
<dbReference type="PANTHER" id="PTHR31528:SF3">
    <property type="entry name" value="THIAMINE BIOSYNTHESIS PROTEIN HI_0357-RELATED"/>
    <property type="match status" value="1"/>
</dbReference>
<dbReference type="Proteomes" id="UP000035860">
    <property type="component" value="Unassembled WGS sequence"/>
</dbReference>
<dbReference type="SUPFAM" id="SSF53850">
    <property type="entry name" value="Periplasmic binding protein-like II"/>
    <property type="match status" value="1"/>
</dbReference>
<feature type="chain" id="PRO_5001627155" description="SsuA/THI5-like domain-containing protein" evidence="1">
    <location>
        <begin position="30"/>
        <end position="327"/>
    </location>
</feature>
<dbReference type="InterPro" id="IPR015168">
    <property type="entry name" value="SsuA/THI5"/>
</dbReference>
<reference evidence="3 4" key="1">
    <citation type="journal article" date="2014" name="Genome Announc.">
        <title>Draft Genome Sequence of Moraxella bovoculi Strain 237T (ATCC BAA-1259T) Isolated from a Calf with Infectious Bovine Keratoconjunctivitis.</title>
        <authorList>
            <person name="Calcutt M.J."/>
            <person name="Foecking M.F."/>
            <person name="Martin N.T."/>
            <person name="Mhlanga-Mutangadura T."/>
            <person name="Reilly T.J."/>
        </authorList>
    </citation>
    <scope>NUCLEOTIDE SEQUENCE [LARGE SCALE GENOMIC DNA]</scope>
    <source>
        <strain evidence="3 4">237</strain>
    </source>
</reference>
<comment type="caution">
    <text evidence="3">The sequence shown here is derived from an EMBL/GenBank/DDBJ whole genome shotgun (WGS) entry which is preliminary data.</text>
</comment>
<dbReference type="EMBL" id="AOMT01000035">
    <property type="protein sequence ID" value="KDN24537.1"/>
    <property type="molecule type" value="Genomic_DNA"/>
</dbReference>
<dbReference type="OrthoDB" id="5292144at2"/>
<keyword evidence="1" id="KW-0732">Signal</keyword>
<feature type="domain" description="SsuA/THI5-like" evidence="2">
    <location>
        <begin position="48"/>
        <end position="260"/>
    </location>
</feature>
<gene>
    <name evidence="3" type="ORF">MBO_08826</name>
</gene>
<dbReference type="RefSeq" id="WP_036366798.1">
    <property type="nucleotide sequence ID" value="NZ_AOMT01000035.1"/>
</dbReference>
<dbReference type="Pfam" id="PF09084">
    <property type="entry name" value="NMT1"/>
    <property type="match status" value="1"/>
</dbReference>
<evidence type="ECO:0000313" key="3">
    <source>
        <dbReference type="EMBL" id="KDN24537.1"/>
    </source>
</evidence>
<name>A0A066UF70_9GAMM</name>
<feature type="signal peptide" evidence="1">
    <location>
        <begin position="1"/>
        <end position="29"/>
    </location>
</feature>
<evidence type="ECO:0000313" key="4">
    <source>
        <dbReference type="Proteomes" id="UP000035860"/>
    </source>
</evidence>
<keyword evidence="4" id="KW-1185">Reference proteome</keyword>
<dbReference type="PROSITE" id="PS51257">
    <property type="entry name" value="PROKAR_LIPOPROTEIN"/>
    <property type="match status" value="1"/>
</dbReference>
<dbReference type="AlphaFoldDB" id="A0A066UF70"/>
<dbReference type="GO" id="GO:0009228">
    <property type="term" value="P:thiamine biosynthetic process"/>
    <property type="evidence" value="ECO:0007669"/>
    <property type="project" value="InterPro"/>
</dbReference>
<sequence>MTLSKFIKGALIATAALILLACAPKEQNAKDSVQDVQKLTLLLDWFVNPNHAAIIIAKQQGYFDEQGLDVEITEPADPSMPPKLVASNQADIAVDYQPQLQQSIAQGLPLVRIGTVINTPLNSLVILKDSNITKLEDLKGKKIGYSVSGFEELLLKTMLQSVNLTDKDVQMVNVNWSLSPSLLSGQADGVIGAFRNFELNQLHIEKHEGVAFYPEEHGVPAYDELIFVANKNAIQDEKLVKFMNAITQATDFIRQNPDQAWQSFVAYKPKELDNELNKLAWADTLPHLPNNPKALDINRYQAMADFMYAQNLTKKLPNVSEYAIELP</sequence>
<accession>A0A066UF70</accession>
<organism evidence="3 4">
    <name type="scientific">Moraxella bovoculi 237</name>
    <dbReference type="NCBI Taxonomy" id="743974"/>
    <lineage>
        <taxon>Bacteria</taxon>
        <taxon>Pseudomonadati</taxon>
        <taxon>Pseudomonadota</taxon>
        <taxon>Gammaproteobacteria</taxon>
        <taxon>Moraxellales</taxon>
        <taxon>Moraxellaceae</taxon>
        <taxon>Moraxella</taxon>
    </lineage>
</organism>
<dbReference type="Gene3D" id="3.40.190.10">
    <property type="entry name" value="Periplasmic binding protein-like II"/>
    <property type="match status" value="2"/>
</dbReference>
<proteinExistence type="predicted"/>
<evidence type="ECO:0000256" key="1">
    <source>
        <dbReference type="SAM" id="SignalP"/>
    </source>
</evidence>
<evidence type="ECO:0000259" key="2">
    <source>
        <dbReference type="Pfam" id="PF09084"/>
    </source>
</evidence>